<keyword evidence="4" id="KW-1185">Reference proteome</keyword>
<gene>
    <name evidence="3" type="ORF">SAMN02745181_3395</name>
</gene>
<feature type="chain" id="PRO_5012229411" evidence="1">
    <location>
        <begin position="21"/>
        <end position="227"/>
    </location>
</feature>
<evidence type="ECO:0000256" key="1">
    <source>
        <dbReference type="SAM" id="SignalP"/>
    </source>
</evidence>
<feature type="signal peptide" evidence="1">
    <location>
        <begin position="1"/>
        <end position="20"/>
    </location>
</feature>
<protein>
    <submittedName>
        <fullName evidence="3">PEP-CTERM protein-sorting domain-containing protein/MYXO-CTERM domain-containing protein</fullName>
    </submittedName>
</protein>
<name>A0A1M6QGS7_9BACT</name>
<evidence type="ECO:0000259" key="2">
    <source>
        <dbReference type="Pfam" id="PF07589"/>
    </source>
</evidence>
<evidence type="ECO:0000313" key="3">
    <source>
        <dbReference type="EMBL" id="SHK19449.1"/>
    </source>
</evidence>
<dbReference type="Pfam" id="PF07589">
    <property type="entry name" value="PEP-CTERM"/>
    <property type="match status" value="1"/>
</dbReference>
<dbReference type="NCBIfam" id="TIGR02595">
    <property type="entry name" value="PEP_CTERM"/>
    <property type="match status" value="1"/>
</dbReference>
<sequence>MKMNNLILMTVLGLSSGANAAISLVNGDFEDGTVTTGWDAFGGTGNAETTDPILGSQSVVSTNSTFAQDFSDANDVFNFQLDFAVRLTSVNSTQRIRLRGDNNSGDLITMRLSSGGIDTFSGAWGQRVAESITAGTDYFVRITGTDLDSGDRAYTVGISTDGVTYNTGAETTAFHSAGVGTGFETIVLDSSSGGAVWDGVSVTAVPEPSGAALIGLAGLGFILRRRR</sequence>
<dbReference type="EMBL" id="FQYR01000006">
    <property type="protein sequence ID" value="SHK19449.1"/>
    <property type="molecule type" value="Genomic_DNA"/>
</dbReference>
<reference evidence="3 4" key="1">
    <citation type="submission" date="2016-11" db="EMBL/GenBank/DDBJ databases">
        <authorList>
            <person name="Jaros S."/>
            <person name="Januszkiewicz K."/>
            <person name="Wedrychowicz H."/>
        </authorList>
    </citation>
    <scope>NUCLEOTIDE SEQUENCE [LARGE SCALE GENOMIC DNA]</scope>
    <source>
        <strain evidence="3 4">DSM 18772</strain>
    </source>
</reference>
<organism evidence="3 4">
    <name type="scientific">Rubritalea squalenifaciens DSM 18772</name>
    <dbReference type="NCBI Taxonomy" id="1123071"/>
    <lineage>
        <taxon>Bacteria</taxon>
        <taxon>Pseudomonadati</taxon>
        <taxon>Verrucomicrobiota</taxon>
        <taxon>Verrucomicrobiia</taxon>
        <taxon>Verrucomicrobiales</taxon>
        <taxon>Rubritaleaceae</taxon>
        <taxon>Rubritalea</taxon>
    </lineage>
</organism>
<accession>A0A1M6QGS7</accession>
<feature type="domain" description="Ice-binding protein C-terminal" evidence="2">
    <location>
        <begin position="204"/>
        <end position="226"/>
    </location>
</feature>
<proteinExistence type="predicted"/>
<dbReference type="AlphaFoldDB" id="A0A1M6QGS7"/>
<evidence type="ECO:0000313" key="4">
    <source>
        <dbReference type="Proteomes" id="UP000184510"/>
    </source>
</evidence>
<dbReference type="Proteomes" id="UP000184510">
    <property type="component" value="Unassembled WGS sequence"/>
</dbReference>
<dbReference type="Gene3D" id="2.60.120.260">
    <property type="entry name" value="Galactose-binding domain-like"/>
    <property type="match status" value="1"/>
</dbReference>
<keyword evidence="1" id="KW-0732">Signal</keyword>
<dbReference type="InterPro" id="IPR013424">
    <property type="entry name" value="Ice-binding_C"/>
</dbReference>
<dbReference type="InParanoid" id="A0A1M6QGS7"/>